<dbReference type="SUPFAM" id="SSF56925">
    <property type="entry name" value="OMPA-like"/>
    <property type="match status" value="1"/>
</dbReference>
<dbReference type="Pfam" id="PF13505">
    <property type="entry name" value="OMP_b-brl"/>
    <property type="match status" value="1"/>
</dbReference>
<feature type="chain" id="PRO_5045971607" description="Outer membrane protein beta-barrel domain-containing protein" evidence="2">
    <location>
        <begin position="22"/>
        <end position="235"/>
    </location>
</feature>
<keyword evidence="5" id="KW-1185">Reference proteome</keyword>
<dbReference type="InterPro" id="IPR011250">
    <property type="entry name" value="OMP/PagP_B-barrel"/>
</dbReference>
<protein>
    <recommendedName>
        <fullName evidence="3">Outer membrane protein beta-barrel domain-containing protein</fullName>
    </recommendedName>
</protein>
<dbReference type="Proteomes" id="UP000717634">
    <property type="component" value="Unassembled WGS sequence"/>
</dbReference>
<name>A0ABX1HJ02_9BACT</name>
<evidence type="ECO:0000256" key="1">
    <source>
        <dbReference type="ARBA" id="ARBA00022729"/>
    </source>
</evidence>
<evidence type="ECO:0000256" key="2">
    <source>
        <dbReference type="SAM" id="SignalP"/>
    </source>
</evidence>
<dbReference type="EMBL" id="JAAVTK010000006">
    <property type="protein sequence ID" value="NKI89864.1"/>
    <property type="molecule type" value="Genomic_DNA"/>
</dbReference>
<gene>
    <name evidence="4" type="ORF">HBN54_002463</name>
</gene>
<comment type="caution">
    <text evidence="4">The sequence shown here is derived from an EMBL/GenBank/DDBJ whole genome shotgun (WGS) entry which is preliminary data.</text>
</comment>
<organism evidence="4 5">
    <name type="scientific">Hymenobacter artigasi</name>
    <dbReference type="NCBI Taxonomy" id="2719616"/>
    <lineage>
        <taxon>Bacteria</taxon>
        <taxon>Pseudomonadati</taxon>
        <taxon>Bacteroidota</taxon>
        <taxon>Cytophagia</taxon>
        <taxon>Cytophagales</taxon>
        <taxon>Hymenobacteraceae</taxon>
        <taxon>Hymenobacter</taxon>
    </lineage>
</organism>
<evidence type="ECO:0000259" key="3">
    <source>
        <dbReference type="Pfam" id="PF13505"/>
    </source>
</evidence>
<keyword evidence="1 2" id="KW-0732">Signal</keyword>
<accession>A0ABX1HJ02</accession>
<feature type="domain" description="Outer membrane protein beta-barrel" evidence="3">
    <location>
        <begin position="13"/>
        <end position="233"/>
    </location>
</feature>
<proteinExistence type="predicted"/>
<sequence>MRFLSVALGGLLLTAALPTLAQTSAEAPAAPRYYVGLGAYSSFYQQIGSRRTGTTGFAVPLQLTAGYQLSPRVAVQLAVAYSGRTYGQSYLYYDLSTPPPYSGYEATGKLTDRYTSASALVRYTLTHDLTKRLQFDALGGFGLEHAQSHGRGTQSTTSQGTVQTSDYDFTYSHNTLLLTAGVGIRYRLSSRFELTSDLTVSKALNNENNVFGNAINGTNALTGAQSLGVRYRFGK</sequence>
<dbReference type="RefSeq" id="WP_168673480.1">
    <property type="nucleotide sequence ID" value="NZ_JAAVTK010000006.1"/>
</dbReference>
<dbReference type="Gene3D" id="2.40.160.20">
    <property type="match status" value="1"/>
</dbReference>
<feature type="signal peptide" evidence="2">
    <location>
        <begin position="1"/>
        <end position="21"/>
    </location>
</feature>
<evidence type="ECO:0000313" key="5">
    <source>
        <dbReference type="Proteomes" id="UP000717634"/>
    </source>
</evidence>
<evidence type="ECO:0000313" key="4">
    <source>
        <dbReference type="EMBL" id="NKI89864.1"/>
    </source>
</evidence>
<dbReference type="InterPro" id="IPR027385">
    <property type="entry name" value="Beta-barrel_OMP"/>
</dbReference>
<reference evidence="4 5" key="1">
    <citation type="submission" date="2020-03" db="EMBL/GenBank/DDBJ databases">
        <title>Genomic Encyclopedia of Type Strains, Phase IV (KMG-V): Genome sequencing to study the core and pangenomes of soil and plant-associated prokaryotes.</title>
        <authorList>
            <person name="Whitman W."/>
        </authorList>
    </citation>
    <scope>NUCLEOTIDE SEQUENCE [LARGE SCALE GENOMIC DNA]</scope>
    <source>
        <strain evidence="4 5">1B</strain>
    </source>
</reference>